<dbReference type="RefSeq" id="WP_381091480.1">
    <property type="nucleotide sequence ID" value="NZ_JBHUDX010000110.1"/>
</dbReference>
<keyword evidence="1" id="KW-0472">Membrane</keyword>
<comment type="caution">
    <text evidence="2">The sequence shown here is derived from an EMBL/GenBank/DDBJ whole genome shotgun (WGS) entry which is preliminary data.</text>
</comment>
<dbReference type="Proteomes" id="UP001597261">
    <property type="component" value="Unassembled WGS sequence"/>
</dbReference>
<reference evidence="3" key="1">
    <citation type="journal article" date="2019" name="Int. J. Syst. Evol. Microbiol.">
        <title>The Global Catalogue of Microorganisms (GCM) 10K type strain sequencing project: providing services to taxonomists for standard genome sequencing and annotation.</title>
        <authorList>
            <consortium name="The Broad Institute Genomics Platform"/>
            <consortium name="The Broad Institute Genome Sequencing Center for Infectious Disease"/>
            <person name="Wu L."/>
            <person name="Ma J."/>
        </authorList>
    </citation>
    <scope>NUCLEOTIDE SEQUENCE [LARGE SCALE GENOMIC DNA]</scope>
    <source>
        <strain evidence="3">CGMCC 1.12470</strain>
    </source>
</reference>
<feature type="transmembrane region" description="Helical" evidence="1">
    <location>
        <begin position="143"/>
        <end position="163"/>
    </location>
</feature>
<dbReference type="EMBL" id="JBHUDX010000110">
    <property type="protein sequence ID" value="MFD1663022.1"/>
    <property type="molecule type" value="Genomic_DNA"/>
</dbReference>
<keyword evidence="3" id="KW-1185">Reference proteome</keyword>
<name>A0ABW4J1M8_9ACTN</name>
<evidence type="ECO:0000256" key="1">
    <source>
        <dbReference type="SAM" id="Phobius"/>
    </source>
</evidence>
<protein>
    <submittedName>
        <fullName evidence="2">Uncharacterized protein</fullName>
    </submittedName>
</protein>
<dbReference type="PANTHER" id="PTHR42305">
    <property type="entry name" value="MEMBRANE PROTEIN RV1733C-RELATED"/>
    <property type="match status" value="1"/>
</dbReference>
<feature type="transmembrane region" description="Helical" evidence="1">
    <location>
        <begin position="29"/>
        <end position="49"/>
    </location>
</feature>
<sequence length="195" mass="21414">MRTPHFRGHRPDSVRNPLERPSDRLERRLRLLLTALLAVALPAAAWLAGSATHHHYRQLRQAQLAERHPVAARLLSDAQAGLDRPGGDIGARAPVRWRDSGGAHVAVAPVASGERKGATVIIWLDTRGRVTAPPVTRDVNTTVSVGVGLAAATAVALGLGGAWRGVRLSLDRRRLARWGREWELVEPRWTRHRGR</sequence>
<keyword evidence="1" id="KW-0812">Transmembrane</keyword>
<evidence type="ECO:0000313" key="2">
    <source>
        <dbReference type="EMBL" id="MFD1663022.1"/>
    </source>
</evidence>
<proteinExistence type="predicted"/>
<gene>
    <name evidence="2" type="ORF">ACFSL4_33860</name>
</gene>
<organism evidence="2 3">
    <name type="scientific">Streptomyces caeni</name>
    <dbReference type="NCBI Taxonomy" id="2307231"/>
    <lineage>
        <taxon>Bacteria</taxon>
        <taxon>Bacillati</taxon>
        <taxon>Actinomycetota</taxon>
        <taxon>Actinomycetes</taxon>
        <taxon>Kitasatosporales</taxon>
        <taxon>Streptomycetaceae</taxon>
        <taxon>Streptomyces</taxon>
    </lineage>
</organism>
<keyword evidence="1" id="KW-1133">Transmembrane helix</keyword>
<dbReference type="PANTHER" id="PTHR42305:SF1">
    <property type="entry name" value="MEMBRANE PROTEIN RV1733C-RELATED"/>
    <property type="match status" value="1"/>
</dbReference>
<accession>A0ABW4J1M8</accession>
<dbReference type="InterPro" id="IPR039708">
    <property type="entry name" value="MT1774/Rv1733c-like"/>
</dbReference>
<evidence type="ECO:0000313" key="3">
    <source>
        <dbReference type="Proteomes" id="UP001597261"/>
    </source>
</evidence>